<feature type="transmembrane region" description="Helical" evidence="6">
    <location>
        <begin position="483"/>
        <end position="503"/>
    </location>
</feature>
<dbReference type="InterPro" id="IPR035681">
    <property type="entry name" value="ComA-like_MBL"/>
</dbReference>
<evidence type="ECO:0000313" key="9">
    <source>
        <dbReference type="Proteomes" id="UP000315995"/>
    </source>
</evidence>
<keyword evidence="2" id="KW-1003">Cell membrane</keyword>
<evidence type="ECO:0000256" key="4">
    <source>
        <dbReference type="ARBA" id="ARBA00022989"/>
    </source>
</evidence>
<dbReference type="OrthoDB" id="9790149at2"/>
<sequence length="762" mass="81552">MDLLKQPLLAVCLVALAFAAIGVQLFAPTPQLSALAEERVRGVMHGTVAGIGRRSPRGWSLEVSLDALDDRRYAEPPHVRLFVPADHLDAHEAPAWPGDRIEVFARVENYPGRAFPGQRSLREAMASRGVDARATAVEPVAIVGSRIGPIVWVERTLAKGRARFERRLLEGLGGIEEQGEDQQAALAVALTTGNRAFLQPATVAPFRYTGTAHLLAISGLHLGVLAALLWWTCSVVVNRFEWVLLRFGRRRACGGAVVLLLGVYVLAIGAPVSAVRAWVMVAVGVTALVLMRPLCPLHALAAAALGLIAHNPAVVIDLGFQLSFSATLGILLFLRFRPPILDAPEDPFAEPEPWARRQLRRVGLFVGVSTSATVATWPSVAAHFGEVATSGLVVNLIVTPLVSAIVFPLLAVGALSSIVVEPVGLMIVELTTGVLLALGGVLTWVAALPGAQWVTGATPLWATVCLAMGALVAVTSRWTPRRLACAAAMIALGLAVGLFRPAIGQDDSLDVHFIPVGQGDATFVGFPDGTTMLVDAGGSRLGRDPGRFVVVPYLRRLGVRQLDWVIVTHADTDHLGGLFAVVEQMRPRHLVFDARERQDSLRELVGRAGRTGAKLHALDSELRRTFGGVTIDIVRPQVTGRSQNDASLVTRIARGPAGVLLPGDVERGAERWLVDHRPVEATVLKVPHHGSRTSSSAPFLDAVRPAVAVVSAGRFSRFGHPHAQVLARYRRRGIDVLETAHRGLVRVVIGAGGRLEVRTVRP</sequence>
<reference evidence="8 9" key="1">
    <citation type="submission" date="2019-06" db="EMBL/GenBank/DDBJ databases">
        <title>Persicimonas caeni gen. nov., sp. nov., a predatory bacterium isolated from solar saltern.</title>
        <authorList>
            <person name="Wang S."/>
        </authorList>
    </citation>
    <scope>NUCLEOTIDE SEQUENCE [LARGE SCALE GENOMIC DNA]</scope>
    <source>
        <strain evidence="8 9">YN101</strain>
    </source>
</reference>
<dbReference type="InterPro" id="IPR001279">
    <property type="entry name" value="Metallo-B-lactamas"/>
</dbReference>
<name>A0A4Y6PRQ4_PERCE</name>
<evidence type="ECO:0000256" key="5">
    <source>
        <dbReference type="ARBA" id="ARBA00023136"/>
    </source>
</evidence>
<keyword evidence="5 6" id="KW-0472">Membrane</keyword>
<dbReference type="InterPro" id="IPR004477">
    <property type="entry name" value="ComEC_N"/>
</dbReference>
<evidence type="ECO:0000256" key="2">
    <source>
        <dbReference type="ARBA" id="ARBA00022475"/>
    </source>
</evidence>
<feature type="transmembrane region" description="Helical" evidence="6">
    <location>
        <begin position="453"/>
        <end position="474"/>
    </location>
</feature>
<proteinExistence type="predicted"/>
<dbReference type="SUPFAM" id="SSF56281">
    <property type="entry name" value="Metallo-hydrolase/oxidoreductase"/>
    <property type="match status" value="1"/>
</dbReference>
<feature type="transmembrane region" description="Helical" evidence="6">
    <location>
        <begin position="362"/>
        <end position="380"/>
    </location>
</feature>
<dbReference type="AlphaFoldDB" id="A0A4Y6PRQ4"/>
<feature type="transmembrane region" description="Helical" evidence="6">
    <location>
        <begin position="392"/>
        <end position="415"/>
    </location>
</feature>
<evidence type="ECO:0000256" key="3">
    <source>
        <dbReference type="ARBA" id="ARBA00022692"/>
    </source>
</evidence>
<dbReference type="InterPro" id="IPR036866">
    <property type="entry name" value="RibonucZ/Hydroxyglut_hydro"/>
</dbReference>
<keyword evidence="4 6" id="KW-1133">Transmembrane helix</keyword>
<feature type="domain" description="Metallo-beta-lactamase" evidence="7">
    <location>
        <begin position="518"/>
        <end position="714"/>
    </location>
</feature>
<dbReference type="PANTHER" id="PTHR30619:SF1">
    <property type="entry name" value="RECOMBINATION PROTEIN 2"/>
    <property type="match status" value="1"/>
</dbReference>
<organism evidence="8 9">
    <name type="scientific">Persicimonas caeni</name>
    <dbReference type="NCBI Taxonomy" id="2292766"/>
    <lineage>
        <taxon>Bacteria</taxon>
        <taxon>Deltaproteobacteria</taxon>
        <taxon>Bradymonadales</taxon>
        <taxon>Bradymonadaceae</taxon>
        <taxon>Persicimonas</taxon>
    </lineage>
</organism>
<dbReference type="GO" id="GO:0030420">
    <property type="term" value="P:establishment of competence for transformation"/>
    <property type="evidence" value="ECO:0007669"/>
    <property type="project" value="InterPro"/>
</dbReference>
<evidence type="ECO:0000256" key="6">
    <source>
        <dbReference type="SAM" id="Phobius"/>
    </source>
</evidence>
<accession>A0A4Y6PRQ4</accession>
<dbReference type="SMART" id="SM00849">
    <property type="entry name" value="Lactamase_B"/>
    <property type="match status" value="1"/>
</dbReference>
<dbReference type="NCBIfam" id="TIGR00361">
    <property type="entry name" value="ComEC_Rec2"/>
    <property type="match status" value="1"/>
</dbReference>
<feature type="transmembrane region" description="Helical" evidence="6">
    <location>
        <begin position="427"/>
        <end position="447"/>
    </location>
</feature>
<feature type="transmembrane region" description="Helical" evidence="6">
    <location>
        <begin position="214"/>
        <end position="237"/>
    </location>
</feature>
<keyword evidence="9" id="KW-1185">Reference proteome</keyword>
<dbReference type="Proteomes" id="UP000315995">
    <property type="component" value="Chromosome"/>
</dbReference>
<dbReference type="CDD" id="cd07731">
    <property type="entry name" value="ComA-like_MBL-fold"/>
    <property type="match status" value="1"/>
</dbReference>
<dbReference type="RefSeq" id="WP_141197481.1">
    <property type="nucleotide sequence ID" value="NZ_CP041186.1"/>
</dbReference>
<comment type="subcellular location">
    <subcellularLocation>
        <location evidence="1">Cell membrane</location>
        <topology evidence="1">Multi-pass membrane protein</topology>
    </subcellularLocation>
</comment>
<dbReference type="PANTHER" id="PTHR30619">
    <property type="entry name" value="DNA INTERNALIZATION/COMPETENCE PROTEIN COMEC/REC2"/>
    <property type="match status" value="1"/>
</dbReference>
<keyword evidence="3 6" id="KW-0812">Transmembrane</keyword>
<gene>
    <name evidence="8" type="ORF">FIV42_09660</name>
</gene>
<feature type="transmembrane region" description="Helical" evidence="6">
    <location>
        <begin position="258"/>
        <end position="291"/>
    </location>
</feature>
<dbReference type="InterPro" id="IPR052159">
    <property type="entry name" value="Competence_DNA_uptake"/>
</dbReference>
<dbReference type="EMBL" id="CP041186">
    <property type="protein sequence ID" value="QDG50991.1"/>
    <property type="molecule type" value="Genomic_DNA"/>
</dbReference>
<dbReference type="Gene3D" id="3.60.15.10">
    <property type="entry name" value="Ribonuclease Z/Hydroxyacylglutathione hydrolase-like"/>
    <property type="match status" value="1"/>
</dbReference>
<dbReference type="GO" id="GO:0005886">
    <property type="term" value="C:plasma membrane"/>
    <property type="evidence" value="ECO:0007669"/>
    <property type="project" value="UniProtKB-SubCell"/>
</dbReference>
<evidence type="ECO:0000259" key="7">
    <source>
        <dbReference type="SMART" id="SM00849"/>
    </source>
</evidence>
<dbReference type="Pfam" id="PF03772">
    <property type="entry name" value="Competence"/>
    <property type="match status" value="1"/>
</dbReference>
<protein>
    <submittedName>
        <fullName evidence="8">DNA internalization-related competence protein ComEC/Rec2</fullName>
    </submittedName>
</protein>
<dbReference type="InterPro" id="IPR004797">
    <property type="entry name" value="Competence_ComEC/Rec2"/>
</dbReference>
<evidence type="ECO:0000256" key="1">
    <source>
        <dbReference type="ARBA" id="ARBA00004651"/>
    </source>
</evidence>
<dbReference type="NCBIfam" id="TIGR00360">
    <property type="entry name" value="ComEC_N-term"/>
    <property type="match status" value="1"/>
</dbReference>
<dbReference type="Pfam" id="PF00753">
    <property type="entry name" value="Lactamase_B"/>
    <property type="match status" value="1"/>
</dbReference>
<accession>A0A5B8Y2W4</accession>
<evidence type="ECO:0000313" key="8">
    <source>
        <dbReference type="EMBL" id="QDG50991.1"/>
    </source>
</evidence>